<gene>
    <name evidence="3" type="ORF">OGAPHI_000833</name>
</gene>
<dbReference type="SMART" id="SM00355">
    <property type="entry name" value="ZnF_C2H2"/>
    <property type="match status" value="3"/>
</dbReference>
<dbReference type="PANTHER" id="PTHR13182:SF8">
    <property type="entry name" value="CYTOPLASMIC 60S SUBUNIT BIOGENESIS FACTOR ZNF622"/>
    <property type="match status" value="1"/>
</dbReference>
<evidence type="ECO:0000259" key="2">
    <source>
        <dbReference type="SMART" id="SM00355"/>
    </source>
</evidence>
<dbReference type="InterPro" id="IPR040025">
    <property type="entry name" value="Znf622/Rei1/Reh1"/>
</dbReference>
<dbReference type="InterPro" id="IPR013087">
    <property type="entry name" value="Znf_C2H2_type"/>
</dbReference>
<dbReference type="GeneID" id="70232801"/>
<dbReference type="PANTHER" id="PTHR13182">
    <property type="entry name" value="ZINC FINGER PROTEIN 622"/>
    <property type="match status" value="1"/>
</dbReference>
<feature type="compositionally biased region" description="Basic and acidic residues" evidence="1">
    <location>
        <begin position="100"/>
        <end position="112"/>
    </location>
</feature>
<feature type="region of interest" description="Disordered" evidence="1">
    <location>
        <begin position="78"/>
        <end position="116"/>
    </location>
</feature>
<dbReference type="GO" id="GO:0042273">
    <property type="term" value="P:ribosomal large subunit biogenesis"/>
    <property type="evidence" value="ECO:0007669"/>
    <property type="project" value="TreeGrafter"/>
</dbReference>
<feature type="domain" description="C2H2-type" evidence="2">
    <location>
        <begin position="232"/>
        <end position="256"/>
    </location>
</feature>
<dbReference type="OrthoDB" id="19329at2759"/>
<protein>
    <recommendedName>
        <fullName evidence="2">C2H2-type domain-containing protein</fullName>
    </recommendedName>
</protein>
<dbReference type="InterPro" id="IPR036236">
    <property type="entry name" value="Znf_C2H2_sf"/>
</dbReference>
<dbReference type="AlphaFoldDB" id="A0A9P8PFX7"/>
<feature type="domain" description="C2H2-type" evidence="2">
    <location>
        <begin position="181"/>
        <end position="204"/>
    </location>
</feature>
<comment type="caution">
    <text evidence="3">The sequence shown here is derived from an EMBL/GenBank/DDBJ whole genome shotgun (WGS) entry which is preliminary data.</text>
</comment>
<organism evidence="3 4">
    <name type="scientific">Ogataea philodendri</name>
    <dbReference type="NCBI Taxonomy" id="1378263"/>
    <lineage>
        <taxon>Eukaryota</taxon>
        <taxon>Fungi</taxon>
        <taxon>Dikarya</taxon>
        <taxon>Ascomycota</taxon>
        <taxon>Saccharomycotina</taxon>
        <taxon>Pichiomycetes</taxon>
        <taxon>Pichiales</taxon>
        <taxon>Pichiaceae</taxon>
        <taxon>Ogataea</taxon>
    </lineage>
</organism>
<reference evidence="3" key="2">
    <citation type="submission" date="2021-01" db="EMBL/GenBank/DDBJ databases">
        <authorList>
            <person name="Schikora-Tamarit M.A."/>
        </authorList>
    </citation>
    <scope>NUCLEOTIDE SEQUENCE</scope>
    <source>
        <strain evidence="3">CBS6075</strain>
    </source>
</reference>
<feature type="domain" description="C2H2-type" evidence="2">
    <location>
        <begin position="11"/>
        <end position="35"/>
    </location>
</feature>
<dbReference type="RefSeq" id="XP_046064490.1">
    <property type="nucleotide sequence ID" value="XM_046208971.1"/>
</dbReference>
<evidence type="ECO:0000313" key="4">
    <source>
        <dbReference type="Proteomes" id="UP000769157"/>
    </source>
</evidence>
<proteinExistence type="predicted"/>
<dbReference type="EMBL" id="JAEUBE010000084">
    <property type="protein sequence ID" value="KAH3671122.1"/>
    <property type="molecule type" value="Genomic_DNA"/>
</dbReference>
<name>A0A9P8PFX7_9ASCO</name>
<dbReference type="Proteomes" id="UP000769157">
    <property type="component" value="Unassembled WGS sequence"/>
</dbReference>
<evidence type="ECO:0000313" key="3">
    <source>
        <dbReference type="EMBL" id="KAH3671122.1"/>
    </source>
</evidence>
<accession>A0A9P8PFX7</accession>
<dbReference type="GO" id="GO:0030687">
    <property type="term" value="C:preribosome, large subunit precursor"/>
    <property type="evidence" value="ECO:0007669"/>
    <property type="project" value="TreeGrafter"/>
</dbReference>
<dbReference type="SUPFAM" id="SSF57667">
    <property type="entry name" value="beta-beta-alpha zinc fingers"/>
    <property type="match status" value="1"/>
</dbReference>
<evidence type="ECO:0000256" key="1">
    <source>
        <dbReference type="SAM" id="MobiDB-lite"/>
    </source>
</evidence>
<reference evidence="3" key="1">
    <citation type="journal article" date="2021" name="Open Biol.">
        <title>Shared evolutionary footprints suggest mitochondrial oxidative damage underlies multiple complex I losses in fungi.</title>
        <authorList>
            <person name="Schikora-Tamarit M.A."/>
            <person name="Marcet-Houben M."/>
            <person name="Nosek J."/>
            <person name="Gabaldon T."/>
        </authorList>
    </citation>
    <scope>NUCLEOTIDE SEQUENCE</scope>
    <source>
        <strain evidence="3">CBS6075</strain>
    </source>
</reference>
<dbReference type="Pfam" id="PF12756">
    <property type="entry name" value="zf-C2H2_2"/>
    <property type="match status" value="1"/>
</dbReference>
<keyword evidence="4" id="KW-1185">Reference proteome</keyword>
<dbReference type="InterPro" id="IPR041661">
    <property type="entry name" value="ZN622/Rei1/Reh1_Znf-C2H2"/>
</dbReference>
<sequence>MSIAFRTPGNYTCNSCQIVLPTADVQRIHMKTDWHRYNLKRRVAGLTPVESVIFQSKVALQQRQDAFNATQDEFGFYVHKKTTSGRRQPTKKDAKRQRRRDSGAGRRADRRALSPAGSVASRVSEFSLGTVNSGVDSEYTLDDLVSDRADSEFEFASTTEVSDTDDSDGYSTEEEEEVVLTNCFYCGAVYDDEEANVAHMSSYHGLFIPEKEYLTDLSGLLQYLGDTLILHKECLRCGFVGKNTESIRQHIRSKGHCVIPYETRPERQLIEKFYTFDEDDLTTVKILPSGIELPDGRVLGSRSFSKYYKQSFPRRDREVGEGEQTMTLMVADRKAEFAAVARPVIETRREKVSLRQIRKQNNLAHFRDPLN</sequence>